<dbReference type="Gene3D" id="3.90.930.60">
    <property type="match status" value="1"/>
</dbReference>
<keyword evidence="2" id="KW-0687">Ribonucleoprotein</keyword>
<dbReference type="NCBIfam" id="TIGR03882">
    <property type="entry name" value="cyclo_dehyd_2"/>
    <property type="match status" value="1"/>
</dbReference>
<gene>
    <name evidence="2" type="ORF">SAMN05216266_10711</name>
</gene>
<dbReference type="InterPro" id="IPR035985">
    <property type="entry name" value="Ubiquitin-activating_enz"/>
</dbReference>
<dbReference type="Gene3D" id="3.30.1330.230">
    <property type="match status" value="1"/>
</dbReference>
<feature type="domain" description="YcaO" evidence="1">
    <location>
        <begin position="391"/>
        <end position="757"/>
    </location>
</feature>
<dbReference type="GO" id="GO:0005840">
    <property type="term" value="C:ribosome"/>
    <property type="evidence" value="ECO:0007669"/>
    <property type="project" value="UniProtKB-KW"/>
</dbReference>
<dbReference type="AlphaFoldDB" id="A0A1I0ZHY1"/>
<dbReference type="NCBIfam" id="TIGR03604">
    <property type="entry name" value="TOMM_cyclo_SagD"/>
    <property type="match status" value="1"/>
</dbReference>
<dbReference type="SUPFAM" id="SSF69572">
    <property type="entry name" value="Activating enzymes of the ubiquitin-like proteins"/>
    <property type="match status" value="1"/>
</dbReference>
<dbReference type="Proteomes" id="UP000243799">
    <property type="component" value="Unassembled WGS sequence"/>
</dbReference>
<accession>A0A1I0ZHY1</accession>
<dbReference type="NCBIfam" id="TIGR00702">
    <property type="entry name" value="YcaO-type kinase domain"/>
    <property type="match status" value="1"/>
</dbReference>
<dbReference type="PROSITE" id="PS51664">
    <property type="entry name" value="YCAO"/>
    <property type="match status" value="1"/>
</dbReference>
<evidence type="ECO:0000259" key="1">
    <source>
        <dbReference type="PROSITE" id="PS51664"/>
    </source>
</evidence>
<keyword evidence="2" id="KW-0808">Transferase</keyword>
<dbReference type="STRING" id="490629.SAMN05216266_10711"/>
<name>A0A1I0ZHY1_9PSEU</name>
<dbReference type="GO" id="GO:0008641">
    <property type="term" value="F:ubiquitin-like modifier activating enzyme activity"/>
    <property type="evidence" value="ECO:0007669"/>
    <property type="project" value="InterPro"/>
</dbReference>
<dbReference type="InterPro" id="IPR022291">
    <property type="entry name" value="Bacteriocin_synth_cyclodeHase"/>
</dbReference>
<protein>
    <submittedName>
        <fullName evidence="2">Ribosomal protein S12 methylthiotransferase accessory factor</fullName>
    </submittedName>
</protein>
<dbReference type="RefSeq" id="WP_091673305.1">
    <property type="nucleotide sequence ID" value="NZ_FOKG01000007.1"/>
</dbReference>
<keyword evidence="2" id="KW-0689">Ribosomal protein</keyword>
<proteinExistence type="predicted"/>
<dbReference type="InterPro" id="IPR003776">
    <property type="entry name" value="YcaO-like_dom"/>
</dbReference>
<dbReference type="Gene3D" id="3.30.160.660">
    <property type="match status" value="1"/>
</dbReference>
<organism evidence="2 3">
    <name type="scientific">Amycolatopsis marina</name>
    <dbReference type="NCBI Taxonomy" id="490629"/>
    <lineage>
        <taxon>Bacteria</taxon>
        <taxon>Bacillati</taxon>
        <taxon>Actinomycetota</taxon>
        <taxon>Actinomycetes</taxon>
        <taxon>Pseudonocardiales</taxon>
        <taxon>Pseudonocardiaceae</taxon>
        <taxon>Amycolatopsis</taxon>
    </lineage>
</organism>
<reference evidence="3" key="1">
    <citation type="submission" date="2016-10" db="EMBL/GenBank/DDBJ databases">
        <authorList>
            <person name="Varghese N."/>
            <person name="Submissions S."/>
        </authorList>
    </citation>
    <scope>NUCLEOTIDE SEQUENCE [LARGE SCALE GENOMIC DNA]</scope>
    <source>
        <strain evidence="3">CGMCC 4.3568</strain>
    </source>
</reference>
<dbReference type="Gene3D" id="3.30.40.250">
    <property type="match status" value="1"/>
</dbReference>
<dbReference type="PANTHER" id="PTHR37809">
    <property type="entry name" value="RIBOSOMAL PROTEIN S12 METHYLTHIOTRANSFERASE ACCESSORY FACTOR YCAO"/>
    <property type="match status" value="1"/>
</dbReference>
<dbReference type="Pfam" id="PF02624">
    <property type="entry name" value="YcaO"/>
    <property type="match status" value="1"/>
</dbReference>
<sequence>MTAGADAAGLLGFKRHLRAEVSEGKAAFLFSERGVTALQGTHIASLAALLDGTRDLESLFRARPGGLAPEQVARLVGELIAADLVTRRTGGELAADERALAYWDACGVDAGAATGTVNGRVDLFPLGEQVDGDAVRLALGAAGFDVGNGAADQDAAQLSVVLCDDYLDPLLADIDTAHRAAGRPWLLAKPVGAQVWIGPTFLPGTSGCWHCLSHRLWAHRNAEACVQATLGRVGPASRPATAVPSLTSAAAHLISLEAAKWFAGHRYQGQRCVWTFDSRDLTGRLHELRRRPQCRECGDTSLMAERARRPVRLRVAPKVSSSGGGHRTMTPGQVLETFGHLVSPVTGIIKEITRNAAAPAFVNSFRSGPNVARNLMGLDGLRASLRSENGGKGTTPLDAEVGALCEAAERYSGSFHGDEYRVRGSLESLGDVAIHPNDCTLFDARQYERRSEWNRDHSPFNYVFDPVSESTVLDWTPLWSLTELRHRMLPTGLLYFGAPAAEGSRCVRADSNGNAAGSSLEDAILQGALELVERDAVALWWYNRTKAPGVDIAAFGDPWMDELRDHYAGIGRELWVLDVTSDLGIPAMTAISRRTDSARENIMFGFGAHLDPRTALRRALSELNQLLPAVLTDRPMTGDKDAARWMADATVGNQPYLLPDTSIRARVPGDFTWERTEDVRDDVDSVVSTIAERGMDMLVLDQTRPDVGIPVVKVVIPGMRSFWARFAPGRLYDVPVRLGRRAEPTKYEDLNPMPLFL</sequence>
<dbReference type="GO" id="GO:0016740">
    <property type="term" value="F:transferase activity"/>
    <property type="evidence" value="ECO:0007669"/>
    <property type="project" value="UniProtKB-KW"/>
</dbReference>
<dbReference type="Gene3D" id="3.40.50.720">
    <property type="entry name" value="NAD(P)-binding Rossmann-like Domain"/>
    <property type="match status" value="1"/>
</dbReference>
<evidence type="ECO:0000313" key="2">
    <source>
        <dbReference type="EMBL" id="SFB25264.1"/>
    </source>
</evidence>
<dbReference type="PANTHER" id="PTHR37809:SF1">
    <property type="entry name" value="RIBOSOMAL PROTEIN S12 METHYLTHIOTRANSFERASE ACCESSORY FACTOR YCAO"/>
    <property type="match status" value="1"/>
</dbReference>
<dbReference type="EMBL" id="FOKG01000007">
    <property type="protein sequence ID" value="SFB25264.1"/>
    <property type="molecule type" value="Genomic_DNA"/>
</dbReference>
<dbReference type="InterPro" id="IPR027624">
    <property type="entry name" value="TOMM_cyclo_SagD"/>
</dbReference>
<evidence type="ECO:0000313" key="3">
    <source>
        <dbReference type="Proteomes" id="UP000243799"/>
    </source>
</evidence>
<dbReference type="OrthoDB" id="2379922at2"/>
<keyword evidence="3" id="KW-1185">Reference proteome</keyword>